<dbReference type="EMBL" id="LGUG01000004">
    <property type="protein sequence ID" value="KON97573.1"/>
    <property type="molecule type" value="Genomic_DNA"/>
</dbReference>
<reference evidence="1 2" key="1">
    <citation type="submission" date="2015-07" db="EMBL/GenBank/DDBJ databases">
        <title>Fjat-14205 dsm 2895.</title>
        <authorList>
            <person name="Liu B."/>
            <person name="Wang J."/>
            <person name="Zhu Y."/>
            <person name="Liu G."/>
            <person name="Chen Q."/>
            <person name="Chen Z."/>
            <person name="Lan J."/>
            <person name="Che J."/>
            <person name="Ge C."/>
            <person name="Shi H."/>
            <person name="Pan Z."/>
            <person name="Liu X."/>
        </authorList>
    </citation>
    <scope>NUCLEOTIDE SEQUENCE [LARGE SCALE GENOMIC DNA]</scope>
    <source>
        <strain evidence="1 2">DSM 2895</strain>
    </source>
</reference>
<sequence>MLLTGPQKLTMWQKLYDEQQDYLEQLKQEMVVQGIKEYECYRGYQSELHLLSLYKNTIVKIERFINERKLKYGESYTVTFHRVPKCYQNWVEYYVLLCNRVIPASLSPSANSPFTYH</sequence>
<comment type="caution">
    <text evidence="1">The sequence shown here is derived from an EMBL/GenBank/DDBJ whole genome shotgun (WGS) entry which is preliminary data.</text>
</comment>
<dbReference type="Proteomes" id="UP000037269">
    <property type="component" value="Unassembled WGS sequence"/>
</dbReference>
<dbReference type="RefSeq" id="WP_043068349.1">
    <property type="nucleotide sequence ID" value="NZ_CCMI01000150.1"/>
</dbReference>
<dbReference type="AlphaFoldDB" id="A0A0D1XAW4"/>
<protein>
    <submittedName>
        <fullName evidence="1">Uncharacterized protein</fullName>
    </submittedName>
</protein>
<organism evidence="1 2">
    <name type="scientific">Aneurinibacillus migulanus</name>
    <name type="common">Bacillus migulanus</name>
    <dbReference type="NCBI Taxonomy" id="47500"/>
    <lineage>
        <taxon>Bacteria</taxon>
        <taxon>Bacillati</taxon>
        <taxon>Bacillota</taxon>
        <taxon>Bacilli</taxon>
        <taxon>Bacillales</taxon>
        <taxon>Paenibacillaceae</taxon>
        <taxon>Aneurinibacillus group</taxon>
        <taxon>Aneurinibacillus</taxon>
    </lineage>
</organism>
<evidence type="ECO:0000313" key="1">
    <source>
        <dbReference type="EMBL" id="KON97573.1"/>
    </source>
</evidence>
<evidence type="ECO:0000313" key="2">
    <source>
        <dbReference type="Proteomes" id="UP000037269"/>
    </source>
</evidence>
<name>A0A0D1XAW4_ANEMI</name>
<proteinExistence type="predicted"/>
<dbReference type="PATRIC" id="fig|47500.8.peg.3761"/>
<dbReference type="GeneID" id="42307632"/>
<accession>A0A0D1XAW4</accession>
<dbReference type="STRING" id="47500.AF333_21020"/>
<keyword evidence="2" id="KW-1185">Reference proteome</keyword>
<gene>
    <name evidence="1" type="ORF">AF333_21020</name>
</gene>
<dbReference type="OrthoDB" id="568347at2"/>